<evidence type="ECO:0000256" key="3">
    <source>
        <dbReference type="ARBA" id="ARBA00023002"/>
    </source>
</evidence>
<reference evidence="6 7" key="1">
    <citation type="submission" date="2019-04" db="EMBL/GenBank/DDBJ databases">
        <title>Flavobacterium sp. nov. isolated from construction timber.</title>
        <authorList>
            <person name="Lin S.-Y."/>
            <person name="Chang C.-T."/>
            <person name="Young C.-C."/>
        </authorList>
    </citation>
    <scope>NUCLEOTIDE SEQUENCE [LARGE SCALE GENOMIC DNA]</scope>
    <source>
        <strain evidence="6 7">CC-CTC003</strain>
    </source>
</reference>
<name>A0A4S3ZQP6_9FLAO</name>
<evidence type="ECO:0000313" key="6">
    <source>
        <dbReference type="EMBL" id="THF47891.1"/>
    </source>
</evidence>
<dbReference type="PANTHER" id="PTHR30011:SF16">
    <property type="entry name" value="C2H2 FINGER DOMAIN TRANSCRIPTION FACTOR (EUROFUNG)-RELATED"/>
    <property type="match status" value="1"/>
</dbReference>
<feature type="domain" description="Luciferase-like" evidence="5">
    <location>
        <begin position="43"/>
        <end position="250"/>
    </location>
</feature>
<dbReference type="GO" id="GO:0004497">
    <property type="term" value="F:monooxygenase activity"/>
    <property type="evidence" value="ECO:0007669"/>
    <property type="project" value="UniProtKB-KW"/>
</dbReference>
<dbReference type="InterPro" id="IPR011251">
    <property type="entry name" value="Luciferase-like_dom"/>
</dbReference>
<dbReference type="Proteomes" id="UP000307507">
    <property type="component" value="Unassembled WGS sequence"/>
</dbReference>
<dbReference type="NCBIfam" id="TIGR03571">
    <property type="entry name" value="lucif_BA3436"/>
    <property type="match status" value="1"/>
</dbReference>
<dbReference type="AlphaFoldDB" id="A0A4S3ZQP6"/>
<dbReference type="EC" id="1.-.-.-" evidence="6"/>
<gene>
    <name evidence="6" type="ORF">E6C50_15770</name>
</gene>
<accession>A0A4S3ZQP6</accession>
<evidence type="ECO:0000256" key="4">
    <source>
        <dbReference type="ARBA" id="ARBA00023033"/>
    </source>
</evidence>
<keyword evidence="2" id="KW-0288">FMN</keyword>
<dbReference type="PANTHER" id="PTHR30011">
    <property type="entry name" value="ALKANESULFONATE MONOOXYGENASE-RELATED"/>
    <property type="match status" value="1"/>
</dbReference>
<dbReference type="RefSeq" id="WP_136404205.1">
    <property type="nucleotide sequence ID" value="NZ_SSNZ01000010.1"/>
</dbReference>
<dbReference type="Gene3D" id="3.20.20.30">
    <property type="entry name" value="Luciferase-like domain"/>
    <property type="match status" value="1"/>
</dbReference>
<dbReference type="InterPro" id="IPR051260">
    <property type="entry name" value="Diverse_substr_monoxygenases"/>
</dbReference>
<dbReference type="GO" id="GO:0016705">
    <property type="term" value="F:oxidoreductase activity, acting on paired donors, with incorporation or reduction of molecular oxygen"/>
    <property type="evidence" value="ECO:0007669"/>
    <property type="project" value="InterPro"/>
</dbReference>
<comment type="caution">
    <text evidence="6">The sequence shown here is derived from an EMBL/GenBank/DDBJ whole genome shotgun (WGS) entry which is preliminary data.</text>
</comment>
<organism evidence="6 7">
    <name type="scientific">Flavobacterium supellecticarium</name>
    <dbReference type="NCBI Taxonomy" id="2565924"/>
    <lineage>
        <taxon>Bacteria</taxon>
        <taxon>Pseudomonadati</taxon>
        <taxon>Bacteroidota</taxon>
        <taxon>Flavobacteriia</taxon>
        <taxon>Flavobacteriales</taxon>
        <taxon>Flavobacteriaceae</taxon>
        <taxon>Flavobacterium</taxon>
    </lineage>
</organism>
<dbReference type="InterPro" id="IPR020020">
    <property type="entry name" value="Luciferase-type_oxidoreductase"/>
</dbReference>
<sequence>METICNIHIPGKMTIGLEFPLDNDWSLEGEKKRNVSGRPFGIPDISRHTEYIQLADQLGYSALWMREVPVYDPGFGDGAQLFDTIAYLGYIAGITKSIILGTAAIVLPLHDPLQLAKAVASIENLSGSRFLFGVGLGDRPVEFPLFGYDFETRAERFRHNHAIIEEAWKTQSGLGQYYENLDKNIQVFPKPENPIPWIIAGRAQQSMDWIGQNMQGWFNYPRPLAETAKQIIDWRNVLYDNNQASKPYITAFHLNLLLDDNAPFRPHRFGGAVGINGLLPLLKAYEEVGVNHMALHLRKSETPVKETIERIATTILPHFNYKEHDYAI</sequence>
<dbReference type="InterPro" id="IPR036661">
    <property type="entry name" value="Luciferase-like_sf"/>
</dbReference>
<keyword evidence="7" id="KW-1185">Reference proteome</keyword>
<keyword evidence="1" id="KW-0285">Flavoprotein</keyword>
<protein>
    <submittedName>
        <fullName evidence="6">TIGR03571 family LLM class oxidoreductase</fullName>
        <ecNumber evidence="6">1.-.-.-</ecNumber>
    </submittedName>
</protein>
<dbReference type="Pfam" id="PF00296">
    <property type="entry name" value="Bac_luciferase"/>
    <property type="match status" value="1"/>
</dbReference>
<proteinExistence type="predicted"/>
<evidence type="ECO:0000313" key="7">
    <source>
        <dbReference type="Proteomes" id="UP000307507"/>
    </source>
</evidence>
<evidence type="ECO:0000256" key="1">
    <source>
        <dbReference type="ARBA" id="ARBA00022630"/>
    </source>
</evidence>
<dbReference type="EMBL" id="SSNZ01000010">
    <property type="protein sequence ID" value="THF47891.1"/>
    <property type="molecule type" value="Genomic_DNA"/>
</dbReference>
<evidence type="ECO:0000256" key="2">
    <source>
        <dbReference type="ARBA" id="ARBA00022643"/>
    </source>
</evidence>
<dbReference type="OrthoDB" id="7239898at2"/>
<evidence type="ECO:0000259" key="5">
    <source>
        <dbReference type="Pfam" id="PF00296"/>
    </source>
</evidence>
<keyword evidence="4" id="KW-0503">Monooxygenase</keyword>
<dbReference type="SUPFAM" id="SSF51679">
    <property type="entry name" value="Bacterial luciferase-like"/>
    <property type="match status" value="1"/>
</dbReference>
<keyword evidence="3 6" id="KW-0560">Oxidoreductase</keyword>